<dbReference type="RefSeq" id="WP_191175010.1">
    <property type="nucleotide sequence ID" value="NZ_JACWMW010000002.1"/>
</dbReference>
<feature type="chain" id="PRO_5047091657" description="Tail specific protease domain-containing protein" evidence="1">
    <location>
        <begin position="19"/>
        <end position="365"/>
    </location>
</feature>
<protein>
    <recommendedName>
        <fullName evidence="2">Tail specific protease domain-containing protein</fullName>
    </recommendedName>
</protein>
<dbReference type="InterPro" id="IPR029045">
    <property type="entry name" value="ClpP/crotonase-like_dom_sf"/>
</dbReference>
<evidence type="ECO:0000259" key="2">
    <source>
        <dbReference type="Pfam" id="PF03572"/>
    </source>
</evidence>
<reference evidence="3 4" key="1">
    <citation type="submission" date="2020-09" db="EMBL/GenBank/DDBJ databases">
        <title>Novel species of Mucilaginibacter isolated from a glacier on the Tibetan Plateau.</title>
        <authorList>
            <person name="Liu Q."/>
            <person name="Xin Y.-H."/>
        </authorList>
    </citation>
    <scope>NUCLEOTIDE SEQUENCE [LARGE SCALE GENOMIC DNA]</scope>
    <source>
        <strain evidence="3 4">CGMCC 1.13878</strain>
    </source>
</reference>
<sequence length="365" mass="41944">MKKLLFCFIAFFPISTFAQNCDCLVNFDYTTSHIADSYSGYSDKVKSKNLKEFNTFTERLRQRAANATGTDSCYVILKTWVNYFKDHHLRVQLDWRYRKKYPEQVKQLNKLFAAKDASPVPSEKLDNQTSIRQLNANTILIRLPSFEWSEKKTIDSLFKANYENFKTAPNWIIDIRGNGGGTDYAFNSLLPYIYANPVHIKPDEYRSSKNNITVLESNLKDPDMSEAAKDFLKKLVSLMKLHPNQFVNPSGKESFEIKLDSVYTFPKKVAIIIDRNSASSTESFLLMAMQSKKVKVYGENSAGMLDYGSYQYFDIPCADLNLVIPIARSKRLPQYPIDNIGITPNVKINATEKDKIGFIQKRLER</sequence>
<feature type="domain" description="Tail specific protease" evidence="2">
    <location>
        <begin position="140"/>
        <end position="348"/>
    </location>
</feature>
<feature type="signal peptide" evidence="1">
    <location>
        <begin position="1"/>
        <end position="18"/>
    </location>
</feature>
<dbReference type="EMBL" id="JACWMW010000002">
    <property type="protein sequence ID" value="MBD1385113.1"/>
    <property type="molecule type" value="Genomic_DNA"/>
</dbReference>
<keyword evidence="4" id="KW-1185">Reference proteome</keyword>
<evidence type="ECO:0000313" key="3">
    <source>
        <dbReference type="EMBL" id="MBD1385113.1"/>
    </source>
</evidence>
<comment type="caution">
    <text evidence="3">The sequence shown here is derived from an EMBL/GenBank/DDBJ whole genome shotgun (WGS) entry which is preliminary data.</text>
</comment>
<dbReference type="Proteomes" id="UP000618754">
    <property type="component" value="Unassembled WGS sequence"/>
</dbReference>
<gene>
    <name evidence="3" type="ORF">IDJ75_07470</name>
</gene>
<dbReference type="InterPro" id="IPR005151">
    <property type="entry name" value="Tail-specific_protease"/>
</dbReference>
<dbReference type="Pfam" id="PF03572">
    <property type="entry name" value="Peptidase_S41"/>
    <property type="match status" value="1"/>
</dbReference>
<dbReference type="Gene3D" id="3.90.226.10">
    <property type="entry name" value="2-enoyl-CoA Hydratase, Chain A, domain 1"/>
    <property type="match status" value="1"/>
</dbReference>
<keyword evidence="1" id="KW-0732">Signal</keyword>
<organism evidence="3 4">
    <name type="scientific">Mucilaginibacter rigui</name>
    <dbReference type="NCBI Taxonomy" id="534635"/>
    <lineage>
        <taxon>Bacteria</taxon>
        <taxon>Pseudomonadati</taxon>
        <taxon>Bacteroidota</taxon>
        <taxon>Sphingobacteriia</taxon>
        <taxon>Sphingobacteriales</taxon>
        <taxon>Sphingobacteriaceae</taxon>
        <taxon>Mucilaginibacter</taxon>
    </lineage>
</organism>
<accession>A0ABR7X3F1</accession>
<name>A0ABR7X3F1_9SPHI</name>
<evidence type="ECO:0000256" key="1">
    <source>
        <dbReference type="SAM" id="SignalP"/>
    </source>
</evidence>
<dbReference type="SUPFAM" id="SSF52096">
    <property type="entry name" value="ClpP/crotonase"/>
    <property type="match status" value="1"/>
</dbReference>
<evidence type="ECO:0000313" key="4">
    <source>
        <dbReference type="Proteomes" id="UP000618754"/>
    </source>
</evidence>
<proteinExistence type="predicted"/>